<dbReference type="EMBL" id="UOFD01000049">
    <property type="protein sequence ID" value="VAW52557.1"/>
    <property type="molecule type" value="Genomic_DNA"/>
</dbReference>
<organism evidence="2">
    <name type="scientific">hydrothermal vent metagenome</name>
    <dbReference type="NCBI Taxonomy" id="652676"/>
    <lineage>
        <taxon>unclassified sequences</taxon>
        <taxon>metagenomes</taxon>
        <taxon>ecological metagenomes</taxon>
    </lineage>
</organism>
<reference evidence="2" key="1">
    <citation type="submission" date="2018-06" db="EMBL/GenBank/DDBJ databases">
        <authorList>
            <person name="Zhirakovskaya E."/>
        </authorList>
    </citation>
    <scope>NUCLEOTIDE SEQUENCE</scope>
</reference>
<keyword evidence="1" id="KW-1133">Transmembrane helix</keyword>
<dbReference type="NCBIfam" id="TIGR03370">
    <property type="entry name" value="VPLPA-CTERM"/>
    <property type="match status" value="1"/>
</dbReference>
<keyword evidence="1" id="KW-0812">Transmembrane</keyword>
<sequence>MNAIIHAKTKLTAAIVLALGSTTANALHLEMFEIGNTNSNFTMLNPGGGPVGGTNLVKVMWDGTLNTSVETADINMTISSTDPFFGAQWFARDVQVFGAGTYTFDACPGPANLDTGKAADGSSACSVGNTPLTLTVGEGQVGAHMLFDWNSSVSIDVINVWDLNSAWGFGPNDGSITDPDAAVLGVGTSVLQTAGTDCVVTGKNADPTSKACTDFFATEWLFASTTTGDGSGIPGAAMIDGPFGGFKANFNIGPKVVPVPAAVWLMGSGLLGLVGVARRKQR</sequence>
<protein>
    <recommendedName>
        <fullName evidence="3">PEP-CTERM protein-sorting domain-containing protein</fullName>
    </recommendedName>
</protein>
<evidence type="ECO:0000313" key="2">
    <source>
        <dbReference type="EMBL" id="VAW52557.1"/>
    </source>
</evidence>
<dbReference type="AlphaFoldDB" id="A0A3B0WPE1"/>
<feature type="transmembrane region" description="Helical" evidence="1">
    <location>
        <begin position="257"/>
        <end position="277"/>
    </location>
</feature>
<evidence type="ECO:0000256" key="1">
    <source>
        <dbReference type="SAM" id="Phobius"/>
    </source>
</evidence>
<proteinExistence type="predicted"/>
<gene>
    <name evidence="2" type="ORF">MNBD_GAMMA06-456</name>
</gene>
<name>A0A3B0WPE1_9ZZZZ</name>
<evidence type="ECO:0008006" key="3">
    <source>
        <dbReference type="Google" id="ProtNLM"/>
    </source>
</evidence>
<dbReference type="InterPro" id="IPR022472">
    <property type="entry name" value="VPLPA-CTERM"/>
</dbReference>
<accession>A0A3B0WPE1</accession>
<keyword evidence="1" id="KW-0472">Membrane</keyword>